<dbReference type="OrthoDB" id="9855468at2"/>
<feature type="compositionally biased region" description="Basic and acidic residues" evidence="1">
    <location>
        <begin position="17"/>
        <end position="29"/>
    </location>
</feature>
<evidence type="ECO:0000256" key="1">
    <source>
        <dbReference type="SAM" id="MobiDB-lite"/>
    </source>
</evidence>
<feature type="region of interest" description="Disordered" evidence="1">
    <location>
        <begin position="163"/>
        <end position="182"/>
    </location>
</feature>
<organism evidence="3 4">
    <name type="scientific">Gloeomargarita lithophora Alchichica-D10</name>
    <dbReference type="NCBI Taxonomy" id="1188229"/>
    <lineage>
        <taxon>Bacteria</taxon>
        <taxon>Bacillati</taxon>
        <taxon>Cyanobacteriota</taxon>
        <taxon>Cyanophyceae</taxon>
        <taxon>Gloeomargaritales</taxon>
        <taxon>Gloeomargaritaceae</taxon>
        <taxon>Gloeomargarita</taxon>
    </lineage>
</organism>
<dbReference type="Proteomes" id="UP000180235">
    <property type="component" value="Chromosome"/>
</dbReference>
<feature type="transmembrane region" description="Helical" evidence="2">
    <location>
        <begin position="108"/>
        <end position="130"/>
    </location>
</feature>
<protein>
    <recommendedName>
        <fullName evidence="5">DUF2335 domain-containing protein</fullName>
    </recommendedName>
</protein>
<accession>A0A1J0AGE9</accession>
<keyword evidence="2" id="KW-1133">Transmembrane helix</keyword>
<proteinExistence type="predicted"/>
<keyword evidence="4" id="KW-1185">Reference proteome</keyword>
<keyword evidence="2" id="KW-0812">Transmembrane</keyword>
<reference evidence="3 4" key="1">
    <citation type="submission" date="2016-10" db="EMBL/GenBank/DDBJ databases">
        <title>Description of Gloeomargarita lithophora gen. nov., sp. nov., a thylakoid-bearing basal-branching cyanobacterium with intracellular carbonates, and proposal for Gloeomargaritales ord. nov.</title>
        <authorList>
            <person name="Moreira D."/>
            <person name="Tavera R."/>
            <person name="Benzerara K."/>
            <person name="Skouri-Panet F."/>
            <person name="Couradeau E."/>
            <person name="Gerard E."/>
            <person name="Loussert C."/>
            <person name="Novelo E."/>
            <person name="Zivanovic Y."/>
            <person name="Lopez-Garcia P."/>
        </authorList>
    </citation>
    <scope>NUCLEOTIDE SEQUENCE [LARGE SCALE GENOMIC DNA]</scope>
    <source>
        <strain evidence="3 4">D10</strain>
    </source>
</reference>
<feature type="transmembrane region" description="Helical" evidence="2">
    <location>
        <begin position="136"/>
        <end position="154"/>
    </location>
</feature>
<name>A0A1J0AGE9_9CYAN</name>
<evidence type="ECO:0008006" key="5">
    <source>
        <dbReference type="Google" id="ProtNLM"/>
    </source>
</evidence>
<dbReference type="RefSeq" id="WP_157776269.1">
    <property type="nucleotide sequence ID" value="NZ_CP017675.1"/>
</dbReference>
<dbReference type="EMBL" id="CP017675">
    <property type="protein sequence ID" value="APB35020.1"/>
    <property type="molecule type" value="Genomic_DNA"/>
</dbReference>
<feature type="compositionally biased region" description="Basic and acidic residues" evidence="1">
    <location>
        <begin position="163"/>
        <end position="176"/>
    </location>
</feature>
<feature type="region of interest" description="Disordered" evidence="1">
    <location>
        <begin position="1"/>
        <end position="36"/>
    </location>
</feature>
<keyword evidence="2" id="KW-0472">Membrane</keyword>
<evidence type="ECO:0000313" key="3">
    <source>
        <dbReference type="EMBL" id="APB35020.1"/>
    </source>
</evidence>
<dbReference type="AlphaFoldDB" id="A0A1J0AGE9"/>
<sequence>MSEQPDENIPSCSPDVLPREHLPAQETDKSQLSLSYREGPITPDELREYNELVPGFAQDYLNEVIREVQHHRDIELKKIEIEKAELVQEGEIVRVQERIFRSNQHRSVLGSISGSIIALAAICSATFLGFNGHKEVAIAVVGSLAAVSVIIYGTDAYNKSRQKELETRESDDEAKKLGGGNY</sequence>
<evidence type="ECO:0000313" key="4">
    <source>
        <dbReference type="Proteomes" id="UP000180235"/>
    </source>
</evidence>
<evidence type="ECO:0000256" key="2">
    <source>
        <dbReference type="SAM" id="Phobius"/>
    </source>
</evidence>
<dbReference type="KEGG" id="glt:GlitD10_2677"/>
<gene>
    <name evidence="3" type="ORF">GlitD10_2677</name>
</gene>